<sequence>MPEFKAASFNGESTAPHIRGARDYDDLVDWGVQSDALEGVSHSSGRLLFKGPNNSPETGLWVCTPGRWRLSIPRDELCHFVSGRATYRSDEGEVIEVEPDTLVLFPAGWTGECTVHSTLRNLYMLA</sequence>
<gene>
    <name evidence="2" type="ORF">F1C79_10895</name>
</gene>
<dbReference type="InterPro" id="IPR008579">
    <property type="entry name" value="UGlyAH_Cupin_dom"/>
</dbReference>
<protein>
    <submittedName>
        <fullName evidence="2">Cupin domain-containing protein</fullName>
    </submittedName>
</protein>
<dbReference type="PANTHER" id="PTHR40943:SF1">
    <property type="entry name" value="CYTOPLASMIC PROTEIN"/>
    <property type="match status" value="1"/>
</dbReference>
<dbReference type="Gene3D" id="2.60.120.10">
    <property type="entry name" value="Jelly Rolls"/>
    <property type="match status" value="1"/>
</dbReference>
<proteinExistence type="predicted"/>
<dbReference type="SUPFAM" id="SSF51182">
    <property type="entry name" value="RmlC-like cupins"/>
    <property type="match status" value="1"/>
</dbReference>
<evidence type="ECO:0000259" key="1">
    <source>
        <dbReference type="Pfam" id="PF05899"/>
    </source>
</evidence>
<name>A0A9X7MZA2_PSEDE</name>
<dbReference type="KEGG" id="pden:F1C79_10895"/>
<dbReference type="InterPro" id="IPR014710">
    <property type="entry name" value="RmlC-like_jellyroll"/>
</dbReference>
<dbReference type="EMBL" id="CP043626">
    <property type="protein sequence ID" value="QEY72076.1"/>
    <property type="molecule type" value="Genomic_DNA"/>
</dbReference>
<dbReference type="Pfam" id="PF05899">
    <property type="entry name" value="Cupin_3"/>
    <property type="match status" value="1"/>
</dbReference>
<organism evidence="2 3">
    <name type="scientific">Pseudomonas denitrificans</name>
    <dbReference type="NCBI Taxonomy" id="43306"/>
    <lineage>
        <taxon>Bacteria</taxon>
        <taxon>Pseudomonadati</taxon>
        <taxon>Pseudomonadota</taxon>
        <taxon>Gammaproteobacteria</taxon>
        <taxon>Pseudomonadales</taxon>
        <taxon>Pseudomonadaceae</taxon>
        <taxon>Halopseudomonas</taxon>
    </lineage>
</organism>
<dbReference type="RefSeq" id="WP_151187413.1">
    <property type="nucleotide sequence ID" value="NZ_CP043626.1"/>
</dbReference>
<accession>A0A9X7MZA2</accession>
<dbReference type="InterPro" id="IPR011051">
    <property type="entry name" value="RmlC_Cupin_sf"/>
</dbReference>
<dbReference type="OrthoDB" id="9799053at2"/>
<reference evidence="2 3" key="1">
    <citation type="submission" date="2019-09" db="EMBL/GenBank/DDBJ databases">
        <title>Prosopis cineraria nodule microbiome.</title>
        <authorList>
            <person name="Chaluvadi S.R."/>
            <person name="Ali R."/>
            <person name="Wang X."/>
        </authorList>
    </citation>
    <scope>NUCLEOTIDE SEQUENCE [LARGE SCALE GENOMIC DNA]</scope>
    <source>
        <strain evidence="2 3">BG1</strain>
    </source>
</reference>
<dbReference type="AlphaFoldDB" id="A0A9X7MZA2"/>
<dbReference type="PANTHER" id="PTHR40943">
    <property type="entry name" value="CYTOPLASMIC PROTEIN-RELATED"/>
    <property type="match status" value="1"/>
</dbReference>
<evidence type="ECO:0000313" key="3">
    <source>
        <dbReference type="Proteomes" id="UP000326659"/>
    </source>
</evidence>
<evidence type="ECO:0000313" key="2">
    <source>
        <dbReference type="EMBL" id="QEY72076.1"/>
    </source>
</evidence>
<dbReference type="Proteomes" id="UP000326659">
    <property type="component" value="Chromosome"/>
</dbReference>
<keyword evidence="3" id="KW-1185">Reference proteome</keyword>
<feature type="domain" description="(S)-ureidoglycine aminohydrolase cupin" evidence="1">
    <location>
        <begin position="57"/>
        <end position="122"/>
    </location>
</feature>